<dbReference type="Proteomes" id="UP001057452">
    <property type="component" value="Chromosome 16"/>
</dbReference>
<proteinExistence type="predicted"/>
<organism evidence="1 2">
    <name type="scientific">Chaenocephalus aceratus</name>
    <name type="common">Blackfin icefish</name>
    <name type="synonym">Chaenichthys aceratus</name>
    <dbReference type="NCBI Taxonomy" id="36190"/>
    <lineage>
        <taxon>Eukaryota</taxon>
        <taxon>Metazoa</taxon>
        <taxon>Chordata</taxon>
        <taxon>Craniata</taxon>
        <taxon>Vertebrata</taxon>
        <taxon>Euteleostomi</taxon>
        <taxon>Actinopterygii</taxon>
        <taxon>Neopterygii</taxon>
        <taxon>Teleostei</taxon>
        <taxon>Neoteleostei</taxon>
        <taxon>Acanthomorphata</taxon>
        <taxon>Eupercaria</taxon>
        <taxon>Perciformes</taxon>
        <taxon>Notothenioidei</taxon>
        <taxon>Channichthyidae</taxon>
        <taxon>Chaenocephalus</taxon>
    </lineage>
</organism>
<name>A0ACB9WDV2_CHAAC</name>
<accession>A0ACB9WDV2</accession>
<sequence>MMDAWLLLLALLAIAGGGLGADTEERLVEHLLNPAHYNKLIRPATNGSELVTVQLMVSLAQLISVHEREQVMTTNVWLTQEWQDYRLTWIPEEFDGMLKVRLPSKHIWLPDVVLYNNADGVYEVSFYSNAVVSHDGSIFWLPPAIYKSACKIEVKHFPFDQQNCTLRFRSWTYDRTEIDLVLRADVASMDDFTPSGEWDIIALPGRRNENPADPTYVDITYDFIIRRKPLFYTINLIIPCVLITSLAILVFYLPSDCGEKMTLCISVLLALTVFLLLISKIVPPTSLDVPLVGEVLNVHYGPCDFLYRHQRVCAQCAPPLPTTHTMPPWVKLVFLNKLPALLFMRQPRNSCERQRLRQRRRAQEQKEGGRSGEAGALMVGLGLGNAGGSGGGTSTGVFSKEDSEPCTCYVNRASVKQFGGDLGGAGGSMDGLNRVRESREGGAGNVPRGKQAAGGPALTQTLLAQACPGFEEAVEGVRFIANHMKSEDDDQSVSEDWKYVAMVIDRLFLWIFVFVCVFGTLGMFTQPLYQNYTVKTITSSPG</sequence>
<gene>
    <name evidence="1" type="ORF">KUCAC02_014129</name>
</gene>
<dbReference type="EMBL" id="CM043800">
    <property type="protein sequence ID" value="KAI4811212.1"/>
    <property type="molecule type" value="Genomic_DNA"/>
</dbReference>
<evidence type="ECO:0000313" key="2">
    <source>
        <dbReference type="Proteomes" id="UP001057452"/>
    </source>
</evidence>
<evidence type="ECO:0000313" key="1">
    <source>
        <dbReference type="EMBL" id="KAI4811212.1"/>
    </source>
</evidence>
<keyword evidence="2" id="KW-1185">Reference proteome</keyword>
<reference evidence="1" key="1">
    <citation type="submission" date="2022-05" db="EMBL/GenBank/DDBJ databases">
        <title>Chromosome-level genome of Chaenocephalus aceratus.</title>
        <authorList>
            <person name="Park H."/>
        </authorList>
    </citation>
    <scope>NUCLEOTIDE SEQUENCE</scope>
    <source>
        <strain evidence="1">KU_202001</strain>
    </source>
</reference>
<comment type="caution">
    <text evidence="1">The sequence shown here is derived from an EMBL/GenBank/DDBJ whole genome shotgun (WGS) entry which is preliminary data.</text>
</comment>
<protein>
    <submittedName>
        <fullName evidence="1">Uncharacterized protein</fullName>
    </submittedName>
</protein>